<protein>
    <submittedName>
        <fullName evidence="8">RNA polymerase sigma factor</fullName>
    </submittedName>
</protein>
<dbReference type="InterPro" id="IPR013324">
    <property type="entry name" value="RNA_pol_sigma_r3/r4-like"/>
</dbReference>
<dbReference type="InterPro" id="IPR013325">
    <property type="entry name" value="RNA_pol_sigma_r2"/>
</dbReference>
<evidence type="ECO:0000313" key="8">
    <source>
        <dbReference type="EMBL" id="MFB9905150.1"/>
    </source>
</evidence>
<dbReference type="Gene3D" id="1.10.10.10">
    <property type="entry name" value="Winged helix-like DNA-binding domain superfamily/Winged helix DNA-binding domain"/>
    <property type="match status" value="1"/>
</dbReference>
<keyword evidence="3" id="KW-0731">Sigma factor</keyword>
<proteinExistence type="inferred from homology"/>
<evidence type="ECO:0000259" key="7">
    <source>
        <dbReference type="Pfam" id="PF04542"/>
    </source>
</evidence>
<dbReference type="RefSeq" id="WP_377852438.1">
    <property type="nucleotide sequence ID" value="NZ_JBHLZU010000011.1"/>
</dbReference>
<feature type="compositionally biased region" description="Low complexity" evidence="6">
    <location>
        <begin position="7"/>
        <end position="17"/>
    </location>
</feature>
<name>A0ABV5ZW84_9PSEU</name>
<feature type="region of interest" description="Disordered" evidence="6">
    <location>
        <begin position="1"/>
        <end position="24"/>
    </location>
</feature>
<evidence type="ECO:0000256" key="3">
    <source>
        <dbReference type="ARBA" id="ARBA00023082"/>
    </source>
</evidence>
<evidence type="ECO:0000313" key="9">
    <source>
        <dbReference type="Proteomes" id="UP001589693"/>
    </source>
</evidence>
<dbReference type="InterPro" id="IPR014284">
    <property type="entry name" value="RNA_pol_sigma-70_dom"/>
</dbReference>
<dbReference type="InterPro" id="IPR036388">
    <property type="entry name" value="WH-like_DNA-bd_sf"/>
</dbReference>
<evidence type="ECO:0000256" key="6">
    <source>
        <dbReference type="SAM" id="MobiDB-lite"/>
    </source>
</evidence>
<keyword evidence="2" id="KW-0805">Transcription regulation</keyword>
<keyword evidence="4" id="KW-0238">DNA-binding</keyword>
<evidence type="ECO:0000256" key="2">
    <source>
        <dbReference type="ARBA" id="ARBA00023015"/>
    </source>
</evidence>
<dbReference type="SUPFAM" id="SSF88659">
    <property type="entry name" value="Sigma3 and sigma4 domains of RNA polymerase sigma factors"/>
    <property type="match status" value="1"/>
</dbReference>
<dbReference type="Pfam" id="PF04542">
    <property type="entry name" value="Sigma70_r2"/>
    <property type="match status" value="1"/>
</dbReference>
<keyword evidence="5" id="KW-0804">Transcription</keyword>
<dbReference type="EMBL" id="JBHLZU010000011">
    <property type="protein sequence ID" value="MFB9905150.1"/>
    <property type="molecule type" value="Genomic_DNA"/>
</dbReference>
<dbReference type="SUPFAM" id="SSF88946">
    <property type="entry name" value="Sigma2 domain of RNA polymerase sigma factors"/>
    <property type="match status" value="1"/>
</dbReference>
<dbReference type="InterPro" id="IPR039425">
    <property type="entry name" value="RNA_pol_sigma-70-like"/>
</dbReference>
<reference evidence="8 9" key="1">
    <citation type="submission" date="2024-09" db="EMBL/GenBank/DDBJ databases">
        <authorList>
            <person name="Sun Q."/>
            <person name="Mori K."/>
        </authorList>
    </citation>
    <scope>NUCLEOTIDE SEQUENCE [LARGE SCALE GENOMIC DNA]</scope>
    <source>
        <strain evidence="8 9">TBRC 7907</strain>
    </source>
</reference>
<comment type="similarity">
    <text evidence="1">Belongs to the sigma-70 factor family. ECF subfamily.</text>
</comment>
<comment type="caution">
    <text evidence="8">The sequence shown here is derived from an EMBL/GenBank/DDBJ whole genome shotgun (WGS) entry which is preliminary data.</text>
</comment>
<dbReference type="InterPro" id="IPR007627">
    <property type="entry name" value="RNA_pol_sigma70_r2"/>
</dbReference>
<organism evidence="8 9">
    <name type="scientific">Allokutzneria oryzae</name>
    <dbReference type="NCBI Taxonomy" id="1378989"/>
    <lineage>
        <taxon>Bacteria</taxon>
        <taxon>Bacillati</taxon>
        <taxon>Actinomycetota</taxon>
        <taxon>Actinomycetes</taxon>
        <taxon>Pseudonocardiales</taxon>
        <taxon>Pseudonocardiaceae</taxon>
        <taxon>Allokutzneria</taxon>
    </lineage>
</organism>
<dbReference type="NCBIfam" id="TIGR02937">
    <property type="entry name" value="sigma70-ECF"/>
    <property type="match status" value="1"/>
</dbReference>
<dbReference type="Proteomes" id="UP001589693">
    <property type="component" value="Unassembled WGS sequence"/>
</dbReference>
<keyword evidence="9" id="KW-1185">Reference proteome</keyword>
<accession>A0ABV5ZW84</accession>
<sequence>MDGEGETAGTADTAGASGEDELPRLVTRAKAGEERAWRALVERYQRLVWATARAHRLTRADAADVAQLTWLRLAERLDTLRDPERLPGWLVTTARREALRVRADRYRETPLEPPLLDRAEPGGGPEDELISANSRRELWRAFADLPERCQRLLWVLAFQPGVGYARLARSLGIAESSVGPMRLRCLHTLRRKLARTGTGR</sequence>
<evidence type="ECO:0000256" key="4">
    <source>
        <dbReference type="ARBA" id="ARBA00023125"/>
    </source>
</evidence>
<gene>
    <name evidence="8" type="ORF">ACFFQA_14535</name>
</gene>
<evidence type="ECO:0000256" key="1">
    <source>
        <dbReference type="ARBA" id="ARBA00010641"/>
    </source>
</evidence>
<dbReference type="PANTHER" id="PTHR43133:SF8">
    <property type="entry name" value="RNA POLYMERASE SIGMA FACTOR HI_1459-RELATED"/>
    <property type="match status" value="1"/>
</dbReference>
<dbReference type="Gene3D" id="1.10.1740.10">
    <property type="match status" value="1"/>
</dbReference>
<feature type="domain" description="RNA polymerase sigma-70 region 2" evidence="7">
    <location>
        <begin position="40"/>
        <end position="105"/>
    </location>
</feature>
<dbReference type="PANTHER" id="PTHR43133">
    <property type="entry name" value="RNA POLYMERASE ECF-TYPE SIGMA FACTO"/>
    <property type="match status" value="1"/>
</dbReference>
<evidence type="ECO:0000256" key="5">
    <source>
        <dbReference type="ARBA" id="ARBA00023163"/>
    </source>
</evidence>